<protein>
    <submittedName>
        <fullName evidence="3">(apollo) hypothetical protein</fullName>
    </submittedName>
</protein>
<dbReference type="Proteomes" id="UP000691718">
    <property type="component" value="Unassembled WGS sequence"/>
</dbReference>
<dbReference type="OrthoDB" id="199913at2759"/>
<evidence type="ECO:0000256" key="1">
    <source>
        <dbReference type="RuleBase" id="RU004262"/>
    </source>
</evidence>
<accession>A0A8S3WNV4</accession>
<organism evidence="3 4">
    <name type="scientific">Parnassius apollo</name>
    <name type="common">Apollo butterfly</name>
    <name type="synonym">Papilio apollo</name>
    <dbReference type="NCBI Taxonomy" id="110799"/>
    <lineage>
        <taxon>Eukaryota</taxon>
        <taxon>Metazoa</taxon>
        <taxon>Ecdysozoa</taxon>
        <taxon>Arthropoda</taxon>
        <taxon>Hexapoda</taxon>
        <taxon>Insecta</taxon>
        <taxon>Pterygota</taxon>
        <taxon>Neoptera</taxon>
        <taxon>Endopterygota</taxon>
        <taxon>Lepidoptera</taxon>
        <taxon>Glossata</taxon>
        <taxon>Ditrysia</taxon>
        <taxon>Papilionoidea</taxon>
        <taxon>Papilionidae</taxon>
        <taxon>Parnassiinae</taxon>
        <taxon>Parnassini</taxon>
        <taxon>Parnassius</taxon>
        <taxon>Parnassius</taxon>
    </lineage>
</organism>
<dbReference type="AlphaFoldDB" id="A0A8S3WNV4"/>
<keyword evidence="4" id="KW-1185">Reference proteome</keyword>
<dbReference type="PANTHER" id="PTHR11610">
    <property type="entry name" value="LIPASE"/>
    <property type="match status" value="1"/>
</dbReference>
<evidence type="ECO:0000313" key="4">
    <source>
        <dbReference type="Proteomes" id="UP000691718"/>
    </source>
</evidence>
<comment type="similarity">
    <text evidence="1">Belongs to the AB hydrolase superfamily. Lipase family.</text>
</comment>
<sequence>TYLIRTTFEKETKDGYGNKWLLFVDENFNTHVMNFTEIPDQGMRFGKPYFRLYTRINRNDPELLSISANNSKLNSTYFNEINDIKLLTHGWLGDDKISWLQNMKDLLLVYYDVNVITVDWGELAKNPIYPWSAISTRYVGKEIAKLLDVFTKSYGVQTNRMHLIGHSLGAHVVGNAGMFMKSKVHRVTGLDPARPMFEIPLIPADFRLDKSDAIFVDIIHTCGGLFGYQDSHGHADFYPNEGISAQPGCEGGTILKAACSHNRSTVYFDESIEYVFGKGFVAYPCDSWARFTKGLCKENKTSMGYSAATDITGDYYLYTNNASNYAIEDD</sequence>
<dbReference type="GO" id="GO:0016042">
    <property type="term" value="P:lipid catabolic process"/>
    <property type="evidence" value="ECO:0007669"/>
    <property type="project" value="TreeGrafter"/>
</dbReference>
<dbReference type="CDD" id="cd00707">
    <property type="entry name" value="Pancreat_lipase_like"/>
    <property type="match status" value="1"/>
</dbReference>
<dbReference type="Pfam" id="PF00151">
    <property type="entry name" value="Lipase"/>
    <property type="match status" value="1"/>
</dbReference>
<dbReference type="GO" id="GO:0005615">
    <property type="term" value="C:extracellular space"/>
    <property type="evidence" value="ECO:0007669"/>
    <property type="project" value="TreeGrafter"/>
</dbReference>
<dbReference type="EMBL" id="CAJQZP010000610">
    <property type="protein sequence ID" value="CAG4971808.1"/>
    <property type="molecule type" value="Genomic_DNA"/>
</dbReference>
<gene>
    <name evidence="3" type="ORF">PAPOLLO_LOCUS8495</name>
</gene>
<dbReference type="InterPro" id="IPR033906">
    <property type="entry name" value="Lipase_N"/>
</dbReference>
<comment type="caution">
    <text evidence="3">The sequence shown here is derived from an EMBL/GenBank/DDBJ whole genome shotgun (WGS) entry which is preliminary data.</text>
</comment>
<feature type="non-terminal residue" evidence="3">
    <location>
        <position position="1"/>
    </location>
</feature>
<proteinExistence type="inferred from homology"/>
<dbReference type="InterPro" id="IPR000734">
    <property type="entry name" value="TAG_lipase"/>
</dbReference>
<dbReference type="GO" id="GO:0016298">
    <property type="term" value="F:lipase activity"/>
    <property type="evidence" value="ECO:0007669"/>
    <property type="project" value="InterPro"/>
</dbReference>
<evidence type="ECO:0000259" key="2">
    <source>
        <dbReference type="Pfam" id="PF00151"/>
    </source>
</evidence>
<feature type="domain" description="Lipase" evidence="2">
    <location>
        <begin position="33"/>
        <end position="325"/>
    </location>
</feature>
<evidence type="ECO:0000313" key="3">
    <source>
        <dbReference type="EMBL" id="CAG4971808.1"/>
    </source>
</evidence>
<reference evidence="3" key="1">
    <citation type="submission" date="2021-04" db="EMBL/GenBank/DDBJ databases">
        <authorList>
            <person name="Tunstrom K."/>
        </authorList>
    </citation>
    <scope>NUCLEOTIDE SEQUENCE</scope>
</reference>
<name>A0A8S3WNV4_PARAO</name>
<dbReference type="InterPro" id="IPR013818">
    <property type="entry name" value="Lipase"/>
</dbReference>